<gene>
    <name evidence="1" type="ORF">CDQ84_16695</name>
</gene>
<dbReference type="OrthoDB" id="1838265at2"/>
<name>A0A2K2F856_9CLOT</name>
<sequence>MTSSEIIFESYNRVVERSYDRAFEESGKDDPLKVRESNVSRFLDEEIGTWETTPLAEMEGLTPKEYFGRLADFDDVVDHVKIGAKMCDRGLPELLVDKLMSYGSRAVDTLLQMASDRNMLENEDDIYIPLIAVRILGERRVSTANNFLVELIKTLNEDKELMVEEITDALINIGEPCVGVLISELDNTDEIGYIHEYLLTALVKIGKERKTDEIYRCIKNTFLKMDDKILGAMCVGDYGDGRAIPALKGYVKKNASKLDKQTFLEIKAAVKRLGGIVEDMDGDFA</sequence>
<dbReference type="KEGG" id="cthd:CDO33_03270"/>
<comment type="caution">
    <text evidence="1">The sequence shown here is derived from an EMBL/GenBank/DDBJ whole genome shotgun (WGS) entry which is preliminary data.</text>
</comment>
<dbReference type="Gene3D" id="1.25.10.10">
    <property type="entry name" value="Leucine-rich Repeat Variant"/>
    <property type="match status" value="1"/>
</dbReference>
<keyword evidence="2" id="KW-1185">Reference proteome</keyword>
<proteinExistence type="predicted"/>
<dbReference type="InterPro" id="IPR011989">
    <property type="entry name" value="ARM-like"/>
</dbReference>
<reference evidence="1 2" key="1">
    <citation type="submission" date="2017-06" db="EMBL/GenBank/DDBJ databases">
        <title>Investigating the central metabolism of Clostridium thermosuccinogenes.</title>
        <authorList>
            <person name="Koendjbiharie J.G."/>
            <person name="van Kranenburg R."/>
        </authorList>
    </citation>
    <scope>NUCLEOTIDE SEQUENCE [LARGE SCALE GENOMIC DNA]</scope>
    <source>
        <strain evidence="1 2">DSM 5806</strain>
    </source>
</reference>
<accession>A0A2K2F856</accession>
<organism evidence="1 2">
    <name type="scientific">Clostridium thermosuccinogenes</name>
    <dbReference type="NCBI Taxonomy" id="84032"/>
    <lineage>
        <taxon>Bacteria</taxon>
        <taxon>Bacillati</taxon>
        <taxon>Bacillota</taxon>
        <taxon>Clostridia</taxon>
        <taxon>Eubacteriales</taxon>
        <taxon>Clostridiaceae</taxon>
        <taxon>Clostridium</taxon>
    </lineage>
</organism>
<evidence type="ECO:0008006" key="3">
    <source>
        <dbReference type="Google" id="ProtNLM"/>
    </source>
</evidence>
<dbReference type="RefSeq" id="WP_103082876.1">
    <property type="nucleotide sequence ID" value="NZ_CP021850.1"/>
</dbReference>
<protein>
    <recommendedName>
        <fullName evidence="3">PBS lyase</fullName>
    </recommendedName>
</protein>
<dbReference type="AlphaFoldDB" id="A0A2K2F856"/>
<dbReference type="Proteomes" id="UP000236151">
    <property type="component" value="Unassembled WGS sequence"/>
</dbReference>
<evidence type="ECO:0000313" key="1">
    <source>
        <dbReference type="EMBL" id="PNT95633.1"/>
    </source>
</evidence>
<dbReference type="EMBL" id="NIOJ01000062">
    <property type="protein sequence ID" value="PNT95633.1"/>
    <property type="molecule type" value="Genomic_DNA"/>
</dbReference>
<evidence type="ECO:0000313" key="2">
    <source>
        <dbReference type="Proteomes" id="UP000236151"/>
    </source>
</evidence>